<comment type="caution">
    <text evidence="2">The sequence shown here is derived from an EMBL/GenBank/DDBJ whole genome shotgun (WGS) entry which is preliminary data.</text>
</comment>
<dbReference type="PANTHER" id="PTHR37201:SF1">
    <property type="entry name" value="WD REPEAT PROTEIN"/>
    <property type="match status" value="1"/>
</dbReference>
<accession>A0AAD3DLY9</accession>
<evidence type="ECO:0000256" key="1">
    <source>
        <dbReference type="SAM" id="MobiDB-lite"/>
    </source>
</evidence>
<reference evidence="2 3" key="1">
    <citation type="journal article" date="2021" name="Sci. Rep.">
        <title>Genome sequencing of the multicellular alga Astrephomene provides insights into convergent evolution of germ-soma differentiation.</title>
        <authorList>
            <person name="Yamashita S."/>
            <person name="Yamamoto K."/>
            <person name="Matsuzaki R."/>
            <person name="Suzuki S."/>
            <person name="Yamaguchi H."/>
            <person name="Hirooka S."/>
            <person name="Minakuchi Y."/>
            <person name="Miyagishima S."/>
            <person name="Kawachi M."/>
            <person name="Toyoda A."/>
            <person name="Nozaki H."/>
        </authorList>
    </citation>
    <scope>NUCLEOTIDE SEQUENCE [LARGE SCALE GENOMIC DNA]</scope>
    <source>
        <strain evidence="2 3">NIES-4017</strain>
    </source>
</reference>
<keyword evidence="3" id="KW-1185">Reference proteome</keyword>
<sequence>QVFTYEGRCERYELDPEGRGVRLEADSQLQQQLSGPGPAGAPAAPWLRPTEGSFNVPVERFRLHCFVPPDQEQEEEEEERGGGQQEGGEEVQAVLPPAPALPRVYGKLELQLLGPLYRWWEPLYSRLHVQLCLTPLPADAGADLTLLYPADPLCSGLAADQAAAGLQGLGALPQQGVLDGLDASEVGWELLGPESLPPGRPLWPAPDPGAVPVSPFSGGSRDYLRAAGPGVYVGCAYVEGPREGELREENFVYFVIVRKV</sequence>
<dbReference type="PANTHER" id="PTHR37201">
    <property type="entry name" value="WD REPEAT PROTEIN"/>
    <property type="match status" value="1"/>
</dbReference>
<dbReference type="EMBL" id="BMAR01000005">
    <property type="protein sequence ID" value="GFR43217.1"/>
    <property type="molecule type" value="Genomic_DNA"/>
</dbReference>
<feature type="non-terminal residue" evidence="2">
    <location>
        <position position="1"/>
    </location>
</feature>
<dbReference type="AlphaFoldDB" id="A0AAD3DLY9"/>
<proteinExistence type="predicted"/>
<evidence type="ECO:0000313" key="3">
    <source>
        <dbReference type="Proteomes" id="UP001054857"/>
    </source>
</evidence>
<gene>
    <name evidence="2" type="ORF">Agub_g4237</name>
</gene>
<name>A0AAD3DLY9_9CHLO</name>
<evidence type="ECO:0000313" key="2">
    <source>
        <dbReference type="EMBL" id="GFR43217.1"/>
    </source>
</evidence>
<dbReference type="Proteomes" id="UP001054857">
    <property type="component" value="Unassembled WGS sequence"/>
</dbReference>
<feature type="region of interest" description="Disordered" evidence="1">
    <location>
        <begin position="27"/>
        <end position="48"/>
    </location>
</feature>
<feature type="region of interest" description="Disordered" evidence="1">
    <location>
        <begin position="67"/>
        <end position="90"/>
    </location>
</feature>
<protein>
    <submittedName>
        <fullName evidence="2">Uncharacterized protein</fullName>
    </submittedName>
</protein>
<feature type="compositionally biased region" description="Low complexity" evidence="1">
    <location>
        <begin position="27"/>
        <end position="45"/>
    </location>
</feature>
<organism evidence="2 3">
    <name type="scientific">Astrephomene gubernaculifera</name>
    <dbReference type="NCBI Taxonomy" id="47775"/>
    <lineage>
        <taxon>Eukaryota</taxon>
        <taxon>Viridiplantae</taxon>
        <taxon>Chlorophyta</taxon>
        <taxon>core chlorophytes</taxon>
        <taxon>Chlorophyceae</taxon>
        <taxon>CS clade</taxon>
        <taxon>Chlamydomonadales</taxon>
        <taxon>Astrephomenaceae</taxon>
        <taxon>Astrephomene</taxon>
    </lineage>
</organism>